<keyword evidence="4" id="KW-1185">Reference proteome</keyword>
<dbReference type="RefSeq" id="WP_275818349.1">
    <property type="nucleotide sequence ID" value="NZ_BAAANM010000014.1"/>
</dbReference>
<feature type="compositionally biased region" description="Low complexity" evidence="1">
    <location>
        <begin position="319"/>
        <end position="335"/>
    </location>
</feature>
<dbReference type="Pfam" id="PF14690">
    <property type="entry name" value="Zn_ribbon_ISL3"/>
    <property type="match status" value="1"/>
</dbReference>
<comment type="caution">
    <text evidence="3">The sequence shown here is derived from an EMBL/GenBank/DDBJ whole genome shotgun (WGS) entry which is preliminary data.</text>
</comment>
<reference evidence="3 4" key="1">
    <citation type="submission" date="2023-03" db="EMBL/GenBank/DDBJ databases">
        <title>Draft genome sequence of type strain Streptomyces ferralitis JCM 14344.</title>
        <authorList>
            <person name="Klaysubun C."/>
            <person name="Duangmal K."/>
        </authorList>
    </citation>
    <scope>NUCLEOTIDE SEQUENCE [LARGE SCALE GENOMIC DNA]</scope>
    <source>
        <strain evidence="3 4">JCM 14344</strain>
    </source>
</reference>
<feature type="domain" description="Transposase IS204/IS1001/IS1096/IS1165 zinc-finger" evidence="2">
    <location>
        <begin position="21"/>
        <end position="63"/>
    </location>
</feature>
<dbReference type="PANTHER" id="PTHR33498:SF1">
    <property type="entry name" value="TRANSPOSASE FOR INSERTION SEQUENCE ELEMENT IS1557"/>
    <property type="match status" value="1"/>
</dbReference>
<name>A0ABT5Z4T5_9ACTN</name>
<organism evidence="3 4">
    <name type="scientific">Streptantibioticus ferralitis</name>
    <dbReference type="NCBI Taxonomy" id="236510"/>
    <lineage>
        <taxon>Bacteria</taxon>
        <taxon>Bacillati</taxon>
        <taxon>Actinomycetota</taxon>
        <taxon>Actinomycetes</taxon>
        <taxon>Kitasatosporales</taxon>
        <taxon>Streptomycetaceae</taxon>
        <taxon>Streptantibioticus</taxon>
    </lineage>
</organism>
<feature type="region of interest" description="Disordered" evidence="1">
    <location>
        <begin position="187"/>
        <end position="216"/>
    </location>
</feature>
<proteinExistence type="predicted"/>
<dbReference type="PANTHER" id="PTHR33498">
    <property type="entry name" value="TRANSPOSASE FOR INSERTION SEQUENCE ELEMENT IS1557"/>
    <property type="match status" value="1"/>
</dbReference>
<evidence type="ECO:0000256" key="1">
    <source>
        <dbReference type="SAM" id="MobiDB-lite"/>
    </source>
</evidence>
<evidence type="ECO:0000313" key="3">
    <source>
        <dbReference type="EMBL" id="MDF2258837.1"/>
    </source>
</evidence>
<feature type="compositionally biased region" description="Pro residues" evidence="1">
    <location>
        <begin position="309"/>
        <end position="318"/>
    </location>
</feature>
<evidence type="ECO:0000259" key="2">
    <source>
        <dbReference type="Pfam" id="PF14690"/>
    </source>
</evidence>
<gene>
    <name evidence="3" type="ORF">P2L57_24875</name>
</gene>
<accession>A0ABT5Z4T5</accession>
<protein>
    <submittedName>
        <fullName evidence="3">Transposase family protein</fullName>
    </submittedName>
</protein>
<sequence>MVSERDLLRIEARTSSTVAVPCPDCGAPSSRRHSGYVRRLDDAAVGGRRACIQLMIRRLFCDNTGCERVTFAEQVQGLTVRYGRRTPLQESECPASVVGLDRRRVVPGVAGPLPHTHPEAVNQLTAAPTLTMITGRGHCRPRSAFPSAGSALLDLASQLRVHDSLSVLHRQVQPARRQVIVHTTISMGGSASSHPDGPYRPSRRGNRQRCPECELPARPRRGKRCPVVCARCTGPRTTAPVTHQQAERIASRMSAELSFFLPTLALGVGESLVAYRQPENSASRPSSAGFSHTASPDQSCSRCSLSPKPCRPSVPSVPVPLERSASSWSIPASASCPRTSPPLPAGTSPG</sequence>
<dbReference type="Proteomes" id="UP001220022">
    <property type="component" value="Unassembled WGS sequence"/>
</dbReference>
<evidence type="ECO:0000313" key="4">
    <source>
        <dbReference type="Proteomes" id="UP001220022"/>
    </source>
</evidence>
<dbReference type="InterPro" id="IPR047951">
    <property type="entry name" value="Transpos_ISL3"/>
</dbReference>
<dbReference type="EMBL" id="JARHTQ010000018">
    <property type="protein sequence ID" value="MDF2258837.1"/>
    <property type="molecule type" value="Genomic_DNA"/>
</dbReference>
<dbReference type="InterPro" id="IPR029261">
    <property type="entry name" value="Transposase_Znf"/>
</dbReference>
<feature type="region of interest" description="Disordered" evidence="1">
    <location>
        <begin position="298"/>
        <end position="350"/>
    </location>
</feature>